<organism evidence="1 2">
    <name type="scientific">Vibrio phage vB_VpM-pA2SJ1</name>
    <dbReference type="NCBI Taxonomy" id="3095964"/>
    <lineage>
        <taxon>Viruses</taxon>
        <taxon>Duplodnaviria</taxon>
        <taxon>Heunggongvirae</taxon>
        <taxon>Uroviricota</taxon>
        <taxon>Caudoviricetes</taxon>
    </lineage>
</organism>
<dbReference type="EMBL" id="OR813779">
    <property type="protein sequence ID" value="WRQ13090.1"/>
    <property type="molecule type" value="Genomic_DNA"/>
</dbReference>
<evidence type="ECO:0000313" key="2">
    <source>
        <dbReference type="Proteomes" id="UP001432163"/>
    </source>
</evidence>
<dbReference type="Proteomes" id="UP001432163">
    <property type="component" value="Segment"/>
</dbReference>
<protein>
    <submittedName>
        <fullName evidence="1">Uncharacterized protein</fullName>
    </submittedName>
</protein>
<proteinExistence type="predicted"/>
<reference evidence="1" key="1">
    <citation type="submission" date="2023-11" db="EMBL/GenBank/DDBJ databases">
        <title>Complete genome sequence of Vibrio virus vB_VpM-pA2SJ1.</title>
        <authorList>
            <person name="Lim S.J."/>
            <person name="Park S.Y."/>
            <person name="Kim J.H."/>
        </authorList>
    </citation>
    <scope>NUCLEOTIDE SEQUENCE</scope>
</reference>
<sequence>MINFDEKTMTKATFNQSFVLSDETYGITKIDDDGDPAGEFHETEEGQECWILNNVECESLNSHEMVFVYIPEVDYATVVLTQYVDLANEQGGNNAN</sequence>
<evidence type="ECO:0000313" key="1">
    <source>
        <dbReference type="EMBL" id="WRQ13090.1"/>
    </source>
</evidence>
<accession>A0AAX4J5V1</accession>
<name>A0AAX4J5V1_9CAUD</name>